<dbReference type="Gene3D" id="1.20.1730.10">
    <property type="entry name" value="Sodium/glucose cotransporter"/>
    <property type="match status" value="1"/>
</dbReference>
<dbReference type="PANTHER" id="PTHR42985:SF40">
    <property type="entry name" value="LD47995P-RELATED"/>
    <property type="match status" value="1"/>
</dbReference>
<accession>A0A6J8AST2</accession>
<evidence type="ECO:0000256" key="5">
    <source>
        <dbReference type="ARBA" id="ARBA00022692"/>
    </source>
</evidence>
<dbReference type="EMBL" id="CACVKT020001887">
    <property type="protein sequence ID" value="CAC5373186.1"/>
    <property type="molecule type" value="Genomic_DNA"/>
</dbReference>
<sequence length="154" mass="16989">MGSIPGLPGIFIAAVFSGSLSTVSSGLNSMSAVLLQDIVKPFISPTISDKKAANLSKIMGSNDPKSVDPRLICPIFDVLCPYLPERFRKPLRFGIIHKDKYKIQSKMAQMITEAQLITLNPEDVKDQQEREIFINVNHSDTSETLINGTKQNIN</sequence>
<organism evidence="11 12">
    <name type="scientific">Mytilus coruscus</name>
    <name type="common">Sea mussel</name>
    <dbReference type="NCBI Taxonomy" id="42192"/>
    <lineage>
        <taxon>Eukaryota</taxon>
        <taxon>Metazoa</taxon>
        <taxon>Spiralia</taxon>
        <taxon>Lophotrochozoa</taxon>
        <taxon>Mollusca</taxon>
        <taxon>Bivalvia</taxon>
        <taxon>Autobranchia</taxon>
        <taxon>Pteriomorphia</taxon>
        <taxon>Mytilida</taxon>
        <taxon>Mytiloidea</taxon>
        <taxon>Mytilidae</taxon>
        <taxon>Mytilinae</taxon>
        <taxon>Mytilus</taxon>
    </lineage>
</organism>
<keyword evidence="8" id="KW-0406">Ion transport</keyword>
<gene>
    <name evidence="11" type="ORF">MCOR_11027</name>
</gene>
<proteinExistence type="inferred from homology"/>
<keyword evidence="3" id="KW-0813">Transport</keyword>
<dbReference type="PANTHER" id="PTHR42985">
    <property type="entry name" value="SODIUM-COUPLED MONOCARBOXYLATE TRANSPORTER"/>
    <property type="match status" value="1"/>
</dbReference>
<evidence type="ECO:0000256" key="10">
    <source>
        <dbReference type="ARBA" id="ARBA00023201"/>
    </source>
</evidence>
<dbReference type="GO" id="GO:0006814">
    <property type="term" value="P:sodium ion transport"/>
    <property type="evidence" value="ECO:0007669"/>
    <property type="project" value="UniProtKB-KW"/>
</dbReference>
<keyword evidence="7" id="KW-0915">Sodium</keyword>
<evidence type="ECO:0000256" key="7">
    <source>
        <dbReference type="ARBA" id="ARBA00023053"/>
    </source>
</evidence>
<keyword evidence="12" id="KW-1185">Reference proteome</keyword>
<evidence type="ECO:0000313" key="12">
    <source>
        <dbReference type="Proteomes" id="UP000507470"/>
    </source>
</evidence>
<evidence type="ECO:0000256" key="4">
    <source>
        <dbReference type="ARBA" id="ARBA00022475"/>
    </source>
</evidence>
<evidence type="ECO:0000256" key="9">
    <source>
        <dbReference type="ARBA" id="ARBA00023136"/>
    </source>
</evidence>
<evidence type="ECO:0000256" key="2">
    <source>
        <dbReference type="ARBA" id="ARBA00006434"/>
    </source>
</evidence>
<keyword evidence="9" id="KW-0472">Membrane</keyword>
<evidence type="ECO:0000256" key="3">
    <source>
        <dbReference type="ARBA" id="ARBA00022448"/>
    </source>
</evidence>
<protein>
    <submittedName>
        <fullName evidence="11">Uncharacterized protein</fullName>
    </submittedName>
</protein>
<dbReference type="AlphaFoldDB" id="A0A6J8AST2"/>
<reference evidence="11 12" key="1">
    <citation type="submission" date="2020-06" db="EMBL/GenBank/DDBJ databases">
        <authorList>
            <person name="Li R."/>
            <person name="Bekaert M."/>
        </authorList>
    </citation>
    <scope>NUCLEOTIDE SEQUENCE [LARGE SCALE GENOMIC DNA]</scope>
    <source>
        <strain evidence="12">wild</strain>
    </source>
</reference>
<dbReference type="InterPro" id="IPR038377">
    <property type="entry name" value="Na/Glc_symporter_sf"/>
</dbReference>
<dbReference type="GO" id="GO:0015293">
    <property type="term" value="F:symporter activity"/>
    <property type="evidence" value="ECO:0007669"/>
    <property type="project" value="TreeGrafter"/>
</dbReference>
<keyword evidence="10" id="KW-0739">Sodium transport</keyword>
<keyword evidence="6" id="KW-1133">Transmembrane helix</keyword>
<dbReference type="OrthoDB" id="6158719at2759"/>
<keyword evidence="4" id="KW-1003">Cell membrane</keyword>
<keyword evidence="5" id="KW-0812">Transmembrane</keyword>
<evidence type="ECO:0000313" key="11">
    <source>
        <dbReference type="EMBL" id="CAC5373186.1"/>
    </source>
</evidence>
<dbReference type="InterPro" id="IPR001734">
    <property type="entry name" value="Na/solute_symporter"/>
</dbReference>
<comment type="subcellular location">
    <subcellularLocation>
        <location evidence="1">Cell membrane</location>
        <topology evidence="1">Multi-pass membrane protein</topology>
    </subcellularLocation>
</comment>
<evidence type="ECO:0000256" key="6">
    <source>
        <dbReference type="ARBA" id="ARBA00022989"/>
    </source>
</evidence>
<evidence type="ECO:0000256" key="8">
    <source>
        <dbReference type="ARBA" id="ARBA00023065"/>
    </source>
</evidence>
<comment type="similarity">
    <text evidence="2">Belongs to the sodium:solute symporter (SSF) (TC 2.A.21) family.</text>
</comment>
<dbReference type="InterPro" id="IPR051163">
    <property type="entry name" value="Sodium:Solute_Symporter_SSF"/>
</dbReference>
<dbReference type="GO" id="GO:0005886">
    <property type="term" value="C:plasma membrane"/>
    <property type="evidence" value="ECO:0007669"/>
    <property type="project" value="UniProtKB-SubCell"/>
</dbReference>
<dbReference type="Proteomes" id="UP000507470">
    <property type="component" value="Unassembled WGS sequence"/>
</dbReference>
<name>A0A6J8AST2_MYTCO</name>
<evidence type="ECO:0000256" key="1">
    <source>
        <dbReference type="ARBA" id="ARBA00004651"/>
    </source>
</evidence>
<dbReference type="PROSITE" id="PS50283">
    <property type="entry name" value="NA_SOLUT_SYMP_3"/>
    <property type="match status" value="1"/>
</dbReference>